<evidence type="ECO:0000313" key="3">
    <source>
        <dbReference type="Proteomes" id="UP000307968"/>
    </source>
</evidence>
<dbReference type="InterPro" id="IPR001509">
    <property type="entry name" value="Epimerase_deHydtase"/>
</dbReference>
<dbReference type="EMBL" id="LR590463">
    <property type="protein sequence ID" value="VTP65249.1"/>
    <property type="molecule type" value="Genomic_DNA"/>
</dbReference>
<dbReference type="AlphaFoldDB" id="A0A4U9HRY1"/>
<dbReference type="SUPFAM" id="SSF51735">
    <property type="entry name" value="NAD(P)-binding Rossmann-fold domains"/>
    <property type="match status" value="1"/>
</dbReference>
<sequence>MHILITGATGLIGRRLTQRLLALSHTVTVLTRNVAHARTLFGERVSYWFLTAGPPLPRRH</sequence>
<name>A0A4U9HRY1_SERRU</name>
<feature type="domain" description="NAD-dependent epimerase/dehydratase" evidence="1">
    <location>
        <begin position="3"/>
        <end position="36"/>
    </location>
</feature>
<gene>
    <name evidence="2" type="ORF">NCTC12971_03979</name>
</gene>
<organism evidence="2 3">
    <name type="scientific">Serratia rubidaea</name>
    <name type="common">Serratia marinorubra</name>
    <dbReference type="NCBI Taxonomy" id="61652"/>
    <lineage>
        <taxon>Bacteria</taxon>
        <taxon>Pseudomonadati</taxon>
        <taxon>Pseudomonadota</taxon>
        <taxon>Gammaproteobacteria</taxon>
        <taxon>Enterobacterales</taxon>
        <taxon>Yersiniaceae</taxon>
        <taxon>Serratia</taxon>
    </lineage>
</organism>
<proteinExistence type="predicted"/>
<evidence type="ECO:0000313" key="2">
    <source>
        <dbReference type="EMBL" id="VTP65249.1"/>
    </source>
</evidence>
<evidence type="ECO:0000259" key="1">
    <source>
        <dbReference type="Pfam" id="PF01370"/>
    </source>
</evidence>
<protein>
    <recommendedName>
        <fullName evidence="1">NAD-dependent epimerase/dehydratase domain-containing protein</fullName>
    </recommendedName>
</protein>
<accession>A0A4U9HRY1</accession>
<dbReference type="InterPro" id="IPR036291">
    <property type="entry name" value="NAD(P)-bd_dom_sf"/>
</dbReference>
<dbReference type="Gene3D" id="3.40.50.720">
    <property type="entry name" value="NAD(P)-binding Rossmann-like Domain"/>
    <property type="match status" value="1"/>
</dbReference>
<dbReference type="Proteomes" id="UP000307968">
    <property type="component" value="Chromosome"/>
</dbReference>
<reference evidence="2 3" key="1">
    <citation type="submission" date="2019-05" db="EMBL/GenBank/DDBJ databases">
        <authorList>
            <consortium name="Pathogen Informatics"/>
        </authorList>
    </citation>
    <scope>NUCLEOTIDE SEQUENCE [LARGE SCALE GENOMIC DNA]</scope>
    <source>
        <strain evidence="2 3">NCTC12971</strain>
    </source>
</reference>
<dbReference type="Pfam" id="PF01370">
    <property type="entry name" value="Epimerase"/>
    <property type="match status" value="1"/>
</dbReference>